<feature type="domain" description="Retrotransposon gag" evidence="1">
    <location>
        <begin position="37"/>
        <end position="108"/>
    </location>
</feature>
<reference evidence="2" key="1">
    <citation type="journal article" date="2023" name="Plant J.">
        <title>Genome sequences and population genomics provide insights into the demographic history, inbreeding, and mutation load of two 'living fossil' tree species of Dipteronia.</title>
        <authorList>
            <person name="Feng Y."/>
            <person name="Comes H.P."/>
            <person name="Chen J."/>
            <person name="Zhu S."/>
            <person name="Lu R."/>
            <person name="Zhang X."/>
            <person name="Li P."/>
            <person name="Qiu J."/>
            <person name="Olsen K.M."/>
            <person name="Qiu Y."/>
        </authorList>
    </citation>
    <scope>NUCLEOTIDE SEQUENCE</scope>
    <source>
        <strain evidence="2">NBL</strain>
    </source>
</reference>
<evidence type="ECO:0000313" key="2">
    <source>
        <dbReference type="EMBL" id="KAK3211088.1"/>
    </source>
</evidence>
<dbReference type="InterPro" id="IPR005162">
    <property type="entry name" value="Retrotrans_gag_dom"/>
</dbReference>
<comment type="caution">
    <text evidence="2">The sequence shown here is derived from an EMBL/GenBank/DDBJ whole genome shotgun (WGS) entry which is preliminary data.</text>
</comment>
<dbReference type="AlphaFoldDB" id="A0AAE0E6B3"/>
<accession>A0AAE0E6B3</accession>
<evidence type="ECO:0000313" key="3">
    <source>
        <dbReference type="Proteomes" id="UP001281410"/>
    </source>
</evidence>
<protein>
    <recommendedName>
        <fullName evidence="1">Retrotransposon gag domain-containing protein</fullName>
    </recommendedName>
</protein>
<dbReference type="PANTHER" id="PTHR37610">
    <property type="entry name" value="CCHC-TYPE DOMAIN-CONTAINING PROTEIN"/>
    <property type="match status" value="1"/>
</dbReference>
<evidence type="ECO:0000259" key="1">
    <source>
        <dbReference type="Pfam" id="PF03732"/>
    </source>
</evidence>
<sequence length="126" mass="14284">MVPHAKRKLGFVDGSLPFPMEKEDISNWEWCNDLVGSWISNSVSFEIRPSILHAETESQIWMDLKDSFSQSNALKIYQLKQSITTLKQEGLSVSVYFTQLKSIWEELNSIVSVTPCICGNAKSIID</sequence>
<dbReference type="Pfam" id="PF03732">
    <property type="entry name" value="Retrotrans_gag"/>
    <property type="match status" value="1"/>
</dbReference>
<name>A0AAE0E6B3_9ROSI</name>
<dbReference type="EMBL" id="JANJYJ010000005">
    <property type="protein sequence ID" value="KAK3211088.1"/>
    <property type="molecule type" value="Genomic_DNA"/>
</dbReference>
<dbReference type="PANTHER" id="PTHR37610:SF97">
    <property type="entry name" value="RETROTRANSPOSON GAG DOMAIN-CONTAINING PROTEIN"/>
    <property type="match status" value="1"/>
</dbReference>
<gene>
    <name evidence="2" type="ORF">Dsin_015794</name>
</gene>
<keyword evidence="3" id="KW-1185">Reference proteome</keyword>
<dbReference type="Proteomes" id="UP001281410">
    <property type="component" value="Unassembled WGS sequence"/>
</dbReference>
<proteinExistence type="predicted"/>
<organism evidence="2 3">
    <name type="scientific">Dipteronia sinensis</name>
    <dbReference type="NCBI Taxonomy" id="43782"/>
    <lineage>
        <taxon>Eukaryota</taxon>
        <taxon>Viridiplantae</taxon>
        <taxon>Streptophyta</taxon>
        <taxon>Embryophyta</taxon>
        <taxon>Tracheophyta</taxon>
        <taxon>Spermatophyta</taxon>
        <taxon>Magnoliopsida</taxon>
        <taxon>eudicotyledons</taxon>
        <taxon>Gunneridae</taxon>
        <taxon>Pentapetalae</taxon>
        <taxon>rosids</taxon>
        <taxon>malvids</taxon>
        <taxon>Sapindales</taxon>
        <taxon>Sapindaceae</taxon>
        <taxon>Hippocastanoideae</taxon>
        <taxon>Acereae</taxon>
        <taxon>Dipteronia</taxon>
    </lineage>
</organism>